<gene>
    <name evidence="2" type="ORF">SAMN05444365_10310</name>
</gene>
<keyword evidence="3" id="KW-1185">Reference proteome</keyword>
<name>A0A1H3LLX1_9ACTN</name>
<evidence type="ECO:0000313" key="2">
    <source>
        <dbReference type="EMBL" id="SDY65537.1"/>
    </source>
</evidence>
<evidence type="ECO:0000313" key="3">
    <source>
        <dbReference type="Proteomes" id="UP000242415"/>
    </source>
</evidence>
<evidence type="ECO:0000259" key="1">
    <source>
        <dbReference type="Pfam" id="PF02036"/>
    </source>
</evidence>
<sequence>MASPTTELFTGIGRRGHEALLEKVQGSLRFDLEHDQQTDHWHLAISRGDVTVTQEDRPADCVVRTDQGLFDKLATGESNAIASLLRNRMTVEGNLRLLVLFERLLPGPPTARHPRPATRGRWRRDR</sequence>
<protein>
    <submittedName>
        <fullName evidence="2">SCP-2 sterol transfer family protein</fullName>
    </submittedName>
</protein>
<dbReference type="STRING" id="405436.SAMN05444365_10310"/>
<organism evidence="2 3">
    <name type="scientific">Micromonospora pattaloongensis</name>
    <dbReference type="NCBI Taxonomy" id="405436"/>
    <lineage>
        <taxon>Bacteria</taxon>
        <taxon>Bacillati</taxon>
        <taxon>Actinomycetota</taxon>
        <taxon>Actinomycetes</taxon>
        <taxon>Micromonosporales</taxon>
        <taxon>Micromonosporaceae</taxon>
        <taxon>Micromonospora</taxon>
    </lineage>
</organism>
<dbReference type="AlphaFoldDB" id="A0A1H3LLX1"/>
<dbReference type="EMBL" id="FNPH01000003">
    <property type="protein sequence ID" value="SDY65537.1"/>
    <property type="molecule type" value="Genomic_DNA"/>
</dbReference>
<dbReference type="Proteomes" id="UP000242415">
    <property type="component" value="Unassembled WGS sequence"/>
</dbReference>
<dbReference type="SUPFAM" id="SSF55718">
    <property type="entry name" value="SCP-like"/>
    <property type="match status" value="1"/>
</dbReference>
<feature type="domain" description="SCP2" evidence="1">
    <location>
        <begin position="17"/>
        <end position="105"/>
    </location>
</feature>
<dbReference type="Gene3D" id="3.30.1050.10">
    <property type="entry name" value="SCP2 sterol-binding domain"/>
    <property type="match status" value="1"/>
</dbReference>
<dbReference type="RefSeq" id="WP_091554710.1">
    <property type="nucleotide sequence ID" value="NZ_FNPH01000003.1"/>
</dbReference>
<accession>A0A1H3LLX1</accession>
<dbReference type="Pfam" id="PF02036">
    <property type="entry name" value="SCP2"/>
    <property type="match status" value="1"/>
</dbReference>
<dbReference type="InterPro" id="IPR036527">
    <property type="entry name" value="SCP2_sterol-bd_dom_sf"/>
</dbReference>
<dbReference type="OrthoDB" id="3403150at2"/>
<proteinExistence type="predicted"/>
<dbReference type="InterPro" id="IPR003033">
    <property type="entry name" value="SCP2_sterol-bd_dom"/>
</dbReference>
<reference evidence="3" key="1">
    <citation type="submission" date="2016-10" db="EMBL/GenBank/DDBJ databases">
        <authorList>
            <person name="Varghese N."/>
            <person name="Submissions S."/>
        </authorList>
    </citation>
    <scope>NUCLEOTIDE SEQUENCE [LARGE SCALE GENOMIC DNA]</scope>
    <source>
        <strain evidence="3">DSM 45245</strain>
    </source>
</reference>